<evidence type="ECO:0000256" key="1">
    <source>
        <dbReference type="SAM" id="Coils"/>
    </source>
</evidence>
<gene>
    <name evidence="3" type="ORF">H8S34_05025</name>
</gene>
<keyword evidence="2" id="KW-0472">Membrane</keyword>
<feature type="transmembrane region" description="Helical" evidence="2">
    <location>
        <begin position="7"/>
        <end position="26"/>
    </location>
</feature>
<keyword evidence="2" id="KW-1133">Transmembrane helix</keyword>
<dbReference type="RefSeq" id="WP_186963210.1">
    <property type="nucleotide sequence ID" value="NZ_JACOPR010000002.1"/>
</dbReference>
<accession>A0ABR7HRT4</accession>
<sequence>MDPKKRYRLSVLGVGIGFLALGWMNLSLHSEVENLSRRVSDYQENVTHWNQEFSRSLSNQETTIRDALASEASLFTGVETVLDDQDGGLVLTVSLIPKEFSPGDTALLALDTGESIPLTYQENGRLTGALPCSLRRELKPSVTLLRGETRYSEALPTLSSDTLYLSGDCSMGPEDTALPTRMDLNLSPADSTLTLSTLEVEVRAVHPTDETLPGELLASFPASKQSDGSWQADLSSFSGDGQEEPLLYWIAGRSDGGLELRSSYSASEVVFSSDNSFSYAYGSFNLVPVFPEDS</sequence>
<keyword evidence="1" id="KW-0175">Coiled coil</keyword>
<reference evidence="3 4" key="1">
    <citation type="submission" date="2020-08" db="EMBL/GenBank/DDBJ databases">
        <title>Genome public.</title>
        <authorList>
            <person name="Liu C."/>
            <person name="Sun Q."/>
        </authorList>
    </citation>
    <scope>NUCLEOTIDE SEQUENCE [LARGE SCALE GENOMIC DNA]</scope>
    <source>
        <strain evidence="3 4">New-38</strain>
    </source>
</reference>
<comment type="caution">
    <text evidence="3">The sequence shown here is derived from an EMBL/GenBank/DDBJ whole genome shotgun (WGS) entry which is preliminary data.</text>
</comment>
<feature type="coiled-coil region" evidence="1">
    <location>
        <begin position="25"/>
        <end position="52"/>
    </location>
</feature>
<dbReference type="Proteomes" id="UP000660021">
    <property type="component" value="Unassembled WGS sequence"/>
</dbReference>
<dbReference type="EMBL" id="JACOPR010000002">
    <property type="protein sequence ID" value="MBC5730197.1"/>
    <property type="molecule type" value="Genomic_DNA"/>
</dbReference>
<evidence type="ECO:0000313" key="4">
    <source>
        <dbReference type="Proteomes" id="UP000660021"/>
    </source>
</evidence>
<keyword evidence="2" id="KW-0812">Transmembrane</keyword>
<organism evidence="3 4">
    <name type="scientific">Pseudoflavonifractor hominis</name>
    <dbReference type="NCBI Taxonomy" id="2763059"/>
    <lineage>
        <taxon>Bacteria</taxon>
        <taxon>Bacillati</taxon>
        <taxon>Bacillota</taxon>
        <taxon>Clostridia</taxon>
        <taxon>Eubacteriales</taxon>
        <taxon>Oscillospiraceae</taxon>
        <taxon>Pseudoflavonifractor</taxon>
    </lineage>
</organism>
<keyword evidence="4" id="KW-1185">Reference proteome</keyword>
<evidence type="ECO:0000256" key="2">
    <source>
        <dbReference type="SAM" id="Phobius"/>
    </source>
</evidence>
<name>A0ABR7HRT4_9FIRM</name>
<protein>
    <submittedName>
        <fullName evidence="3">Uncharacterized protein</fullName>
    </submittedName>
</protein>
<proteinExistence type="predicted"/>
<evidence type="ECO:0000313" key="3">
    <source>
        <dbReference type="EMBL" id="MBC5730197.1"/>
    </source>
</evidence>